<name>A0A644VJ75_9ZZZZ</name>
<organism evidence="1">
    <name type="scientific">bioreactor metagenome</name>
    <dbReference type="NCBI Taxonomy" id="1076179"/>
    <lineage>
        <taxon>unclassified sequences</taxon>
        <taxon>metagenomes</taxon>
        <taxon>ecological metagenomes</taxon>
    </lineage>
</organism>
<proteinExistence type="predicted"/>
<sequence>MKKLSFLVIIIAIAFAGCKTIKPADFQPDYQNANLLPRMDIWFDVPSFENAYGANSYSADGSTSPESPYGKGVFMVNSKTKIYTAEKRIQDGCNLWVNDVQNNIMDPTGKRTGNIVLRLGNAYKKNNYKWSWLSAFTLGVFNAMGMPMAANKTEIEVIVEIYDLRNNLVAKFSERGTAKTYMAAYHGYYEFQRKCASEALEDGLVKVKELIQKDYQAINAKLR</sequence>
<gene>
    <name evidence="1" type="ORF">SDC9_37429</name>
</gene>
<comment type="caution">
    <text evidence="1">The sequence shown here is derived from an EMBL/GenBank/DDBJ whole genome shotgun (WGS) entry which is preliminary data.</text>
</comment>
<protein>
    <submittedName>
        <fullName evidence="1">Uncharacterized protein</fullName>
    </submittedName>
</protein>
<dbReference type="AlphaFoldDB" id="A0A644VJ75"/>
<accession>A0A644VJ75</accession>
<dbReference type="PROSITE" id="PS51257">
    <property type="entry name" value="PROKAR_LIPOPROTEIN"/>
    <property type="match status" value="1"/>
</dbReference>
<dbReference type="EMBL" id="VSSQ01000327">
    <property type="protein sequence ID" value="MPL91361.1"/>
    <property type="molecule type" value="Genomic_DNA"/>
</dbReference>
<reference evidence="1" key="1">
    <citation type="submission" date="2019-08" db="EMBL/GenBank/DDBJ databases">
        <authorList>
            <person name="Kucharzyk K."/>
            <person name="Murdoch R.W."/>
            <person name="Higgins S."/>
            <person name="Loffler F."/>
        </authorList>
    </citation>
    <scope>NUCLEOTIDE SEQUENCE</scope>
</reference>
<evidence type="ECO:0000313" key="1">
    <source>
        <dbReference type="EMBL" id="MPL91361.1"/>
    </source>
</evidence>